<dbReference type="InterPro" id="IPR036047">
    <property type="entry name" value="F-box-like_dom_sf"/>
</dbReference>
<dbReference type="OrthoDB" id="722566at2759"/>
<feature type="domain" description="F-box" evidence="2">
    <location>
        <begin position="23"/>
        <end position="69"/>
    </location>
</feature>
<sequence>MPSHGHAEPNSQTEMLSRPKVQSHNLSSLALEELMHILAFLPGNDVISLLSTCRSYRLLVSKESIWRDQCSKYGVHDLNAFRLEPGRTFFQIYTELLHTYGPLLGIWASDNPFMGNVMEFRLVTYPESEHIGWDGIIGEVWNFRPRSLGISGEPALPDYYQFMIVRLSQERDALETIMDDSVESRRFAASLRLCYSLISPLSGGISRASAFSPKDGKAIALISPHHRAYAISSNHLDHNSQRPTLHPPFPPVPLQKTWVDESRFPPVQPRNQDILPDETSLLSKIPLDMAYPPVYYTVPSQSELSLHSITILPPHYREPEWHTLISPRPPYTAVVPLRVVLPFGLDANYDDLEITRYFPLPSSSIQPAGPSESTSPWKPQSLEGLWLGTCYSPMTEVFDLKWNEADGEVQAWKITGNTRIPRGALAWSFKPALAMPPSEFDGLLLDMELGLDALALEQCKVFTGSGVTAREGFLWVVLLSAPLYASTIHRASFSDATVVTLQLRVVLVDQNEICIRWMYDDGEYDDLIYCRYPQRDIKSEVFPLLGHIPGVRRSMMWS</sequence>
<accession>A0A4R0RGM8</accession>
<feature type="region of interest" description="Disordered" evidence="1">
    <location>
        <begin position="1"/>
        <end position="20"/>
    </location>
</feature>
<name>A0A4R0RGM8_9APHY</name>
<dbReference type="AlphaFoldDB" id="A0A4R0RGM8"/>
<protein>
    <submittedName>
        <fullName evidence="3">FBOX protein</fullName>
    </submittedName>
</protein>
<feature type="compositionally biased region" description="Polar residues" evidence="1">
    <location>
        <begin position="9"/>
        <end position="20"/>
    </location>
</feature>
<comment type="caution">
    <text evidence="3">The sequence shown here is derived from an EMBL/GenBank/DDBJ whole genome shotgun (WGS) entry which is preliminary data.</text>
</comment>
<dbReference type="EMBL" id="RWJN01000157">
    <property type="protein sequence ID" value="TCD65923.1"/>
    <property type="molecule type" value="Genomic_DNA"/>
</dbReference>
<proteinExistence type="predicted"/>
<gene>
    <name evidence="3" type="primary">FBXO31_5</name>
    <name evidence="3" type="ORF">EIP91_001991</name>
</gene>
<keyword evidence="4" id="KW-1185">Reference proteome</keyword>
<evidence type="ECO:0000313" key="4">
    <source>
        <dbReference type="Proteomes" id="UP000292702"/>
    </source>
</evidence>
<dbReference type="SUPFAM" id="SSF81383">
    <property type="entry name" value="F-box domain"/>
    <property type="match status" value="1"/>
</dbReference>
<organism evidence="3 4">
    <name type="scientific">Steccherinum ochraceum</name>
    <dbReference type="NCBI Taxonomy" id="92696"/>
    <lineage>
        <taxon>Eukaryota</taxon>
        <taxon>Fungi</taxon>
        <taxon>Dikarya</taxon>
        <taxon>Basidiomycota</taxon>
        <taxon>Agaricomycotina</taxon>
        <taxon>Agaricomycetes</taxon>
        <taxon>Polyporales</taxon>
        <taxon>Steccherinaceae</taxon>
        <taxon>Steccherinum</taxon>
    </lineage>
</organism>
<evidence type="ECO:0000259" key="2">
    <source>
        <dbReference type="PROSITE" id="PS50181"/>
    </source>
</evidence>
<dbReference type="Pfam" id="PF12937">
    <property type="entry name" value="F-box-like"/>
    <property type="match status" value="1"/>
</dbReference>
<reference evidence="3 4" key="1">
    <citation type="submission" date="2018-11" db="EMBL/GenBank/DDBJ databases">
        <title>Genome assembly of Steccherinum ochraceum LE-BIN_3174, the white-rot fungus of the Steccherinaceae family (The Residual Polyporoid clade, Polyporales, Basidiomycota).</title>
        <authorList>
            <person name="Fedorova T.V."/>
            <person name="Glazunova O.A."/>
            <person name="Landesman E.O."/>
            <person name="Moiseenko K.V."/>
            <person name="Psurtseva N.V."/>
            <person name="Savinova O.S."/>
            <person name="Shakhova N.V."/>
            <person name="Tyazhelova T.V."/>
            <person name="Vasina D.V."/>
        </authorList>
    </citation>
    <scope>NUCLEOTIDE SEQUENCE [LARGE SCALE GENOMIC DNA]</scope>
    <source>
        <strain evidence="3 4">LE-BIN_3174</strain>
    </source>
</reference>
<dbReference type="Proteomes" id="UP000292702">
    <property type="component" value="Unassembled WGS sequence"/>
</dbReference>
<dbReference type="InterPro" id="IPR001810">
    <property type="entry name" value="F-box_dom"/>
</dbReference>
<evidence type="ECO:0000256" key="1">
    <source>
        <dbReference type="SAM" id="MobiDB-lite"/>
    </source>
</evidence>
<evidence type="ECO:0000313" key="3">
    <source>
        <dbReference type="EMBL" id="TCD65923.1"/>
    </source>
</evidence>
<dbReference type="Gene3D" id="1.20.1280.50">
    <property type="match status" value="1"/>
</dbReference>
<dbReference type="PROSITE" id="PS50181">
    <property type="entry name" value="FBOX"/>
    <property type="match status" value="1"/>
</dbReference>